<dbReference type="EMBL" id="CP018076">
    <property type="protein sequence ID" value="APE44775.1"/>
    <property type="molecule type" value="Genomic_DNA"/>
</dbReference>
<dbReference type="RefSeq" id="WP_071973121.1">
    <property type="nucleotide sequence ID" value="NZ_CP018076.1"/>
</dbReference>
<dbReference type="Proteomes" id="UP000181897">
    <property type="component" value="Chromosome"/>
</dbReference>
<dbReference type="STRING" id="1917485.BOO69_16240"/>
<accession>A0A1J0WK95</accession>
<dbReference type="AlphaFoldDB" id="A0A1J0WK95"/>
<evidence type="ECO:0000313" key="1">
    <source>
        <dbReference type="EMBL" id="APE44775.1"/>
    </source>
</evidence>
<organism evidence="1 2">
    <name type="scientific">Sulfitobacter alexandrii</name>
    <dbReference type="NCBI Taxonomy" id="1917485"/>
    <lineage>
        <taxon>Bacteria</taxon>
        <taxon>Pseudomonadati</taxon>
        <taxon>Pseudomonadota</taxon>
        <taxon>Alphaproteobacteria</taxon>
        <taxon>Rhodobacterales</taxon>
        <taxon>Roseobacteraceae</taxon>
        <taxon>Sulfitobacter</taxon>
    </lineage>
</organism>
<name>A0A1J0WK95_9RHOB</name>
<proteinExistence type="predicted"/>
<evidence type="ECO:0000313" key="2">
    <source>
        <dbReference type="Proteomes" id="UP000181897"/>
    </source>
</evidence>
<sequence>MSRFCALWIAGIVGAALLGGAVARADGAVAMLDGCLRYLETGRLAELDGLTPVEVGEDGAVVECDSGLCGNPDVFLAGETPEGELPVLLRISAPMGAVSDTPDFVACGNATPGRFGDAAFGTLRAWAETQVADKRLGEPFLQTDTQATYLGCGWNGQHYNVTLLLDQTRGPVFMALLSGSGSTRCERDMS</sequence>
<dbReference type="OrthoDB" id="9795903at2"/>
<reference evidence="1 2" key="1">
    <citation type="submission" date="2016-11" db="EMBL/GenBank/DDBJ databases">
        <title>Complete genome sequence of Sulfitobacter sp. AM1-D1, a toxic bacteria associated with marine dinoflagellate Alexandrium minutum in East China Sea.</title>
        <authorList>
            <person name="Yang Q."/>
            <person name="Zhang X."/>
            <person name="Tian X."/>
        </authorList>
    </citation>
    <scope>NUCLEOTIDE SEQUENCE [LARGE SCALE GENOMIC DNA]</scope>
    <source>
        <strain evidence="1 2">AM1-D1</strain>
    </source>
</reference>
<keyword evidence="2" id="KW-1185">Reference proteome</keyword>
<dbReference type="KEGG" id="suam:BOO69_16240"/>
<gene>
    <name evidence="1" type="ORF">BOO69_16240</name>
</gene>
<protein>
    <submittedName>
        <fullName evidence="1">Uncharacterized protein</fullName>
    </submittedName>
</protein>